<sequence length="134" mass="14982">MALPYTALDAAQAQVRVLVIIRPALRSPLRYTITIVSLNAKPHFTALSYVWGDPAVMRNIVVDGVEVEVTKNLHDALQWFSGQGQLDMPIWADAICINQQDLDEKSNQISLMSRIYKEASKVMCWLGPSTPKID</sequence>
<proteinExistence type="predicted"/>
<protein>
    <submittedName>
        <fullName evidence="2">Heterokaryon incompatibility protein-domain-containing protein</fullName>
    </submittedName>
</protein>
<gene>
    <name evidence="2" type="ORF">Micbo1qcDRAFT_128011</name>
</gene>
<dbReference type="STRING" id="196109.A0A136IKL0"/>
<accession>A0A136IKL0</accession>
<dbReference type="InterPro" id="IPR010730">
    <property type="entry name" value="HET"/>
</dbReference>
<evidence type="ECO:0000313" key="3">
    <source>
        <dbReference type="Proteomes" id="UP000070501"/>
    </source>
</evidence>
<reference evidence="3" key="1">
    <citation type="submission" date="2016-02" db="EMBL/GenBank/DDBJ databases">
        <title>Draft genome sequence of Microdochium bolleyi, a fungal endophyte of beachgrass.</title>
        <authorList>
            <consortium name="DOE Joint Genome Institute"/>
            <person name="David A.S."/>
            <person name="May G."/>
            <person name="Haridas S."/>
            <person name="Lim J."/>
            <person name="Wang M."/>
            <person name="Labutti K."/>
            <person name="Lipzen A."/>
            <person name="Barry K."/>
            <person name="Grigoriev I.V."/>
        </authorList>
    </citation>
    <scope>NUCLEOTIDE SEQUENCE [LARGE SCALE GENOMIC DNA]</scope>
    <source>
        <strain evidence="3">J235TASD1</strain>
    </source>
</reference>
<dbReference type="InterPro" id="IPR052895">
    <property type="entry name" value="HetReg/Transcr_Mod"/>
</dbReference>
<evidence type="ECO:0000313" key="2">
    <source>
        <dbReference type="EMBL" id="KXJ85455.1"/>
    </source>
</evidence>
<dbReference type="Pfam" id="PF06985">
    <property type="entry name" value="HET"/>
    <property type="match status" value="1"/>
</dbReference>
<keyword evidence="3" id="KW-1185">Reference proteome</keyword>
<dbReference type="EMBL" id="KQ964281">
    <property type="protein sequence ID" value="KXJ85455.1"/>
    <property type="molecule type" value="Genomic_DNA"/>
</dbReference>
<feature type="domain" description="Heterokaryon incompatibility" evidence="1">
    <location>
        <begin position="44"/>
        <end position="130"/>
    </location>
</feature>
<dbReference type="OrthoDB" id="5571888at2759"/>
<dbReference type="AlphaFoldDB" id="A0A136IKL0"/>
<dbReference type="PANTHER" id="PTHR24148">
    <property type="entry name" value="ANKYRIN REPEAT DOMAIN-CONTAINING PROTEIN 39 HOMOLOG-RELATED"/>
    <property type="match status" value="1"/>
</dbReference>
<evidence type="ECO:0000259" key="1">
    <source>
        <dbReference type="Pfam" id="PF06985"/>
    </source>
</evidence>
<name>A0A136IKL0_9PEZI</name>
<dbReference type="InParanoid" id="A0A136IKL0"/>
<organism evidence="2 3">
    <name type="scientific">Microdochium bolleyi</name>
    <dbReference type="NCBI Taxonomy" id="196109"/>
    <lineage>
        <taxon>Eukaryota</taxon>
        <taxon>Fungi</taxon>
        <taxon>Dikarya</taxon>
        <taxon>Ascomycota</taxon>
        <taxon>Pezizomycotina</taxon>
        <taxon>Sordariomycetes</taxon>
        <taxon>Xylariomycetidae</taxon>
        <taxon>Xylariales</taxon>
        <taxon>Microdochiaceae</taxon>
        <taxon>Microdochium</taxon>
    </lineage>
</organism>
<feature type="non-terminal residue" evidence="2">
    <location>
        <position position="134"/>
    </location>
</feature>
<dbReference type="PANTHER" id="PTHR24148:SF64">
    <property type="entry name" value="HETEROKARYON INCOMPATIBILITY DOMAIN-CONTAINING PROTEIN"/>
    <property type="match status" value="1"/>
</dbReference>
<dbReference type="Proteomes" id="UP000070501">
    <property type="component" value="Unassembled WGS sequence"/>
</dbReference>